<feature type="region of interest" description="Disordered" evidence="1">
    <location>
        <begin position="1"/>
        <end position="56"/>
    </location>
</feature>
<accession>A0A392UPF7</accession>
<keyword evidence="3" id="KW-1185">Reference proteome</keyword>
<evidence type="ECO:0000313" key="3">
    <source>
        <dbReference type="Proteomes" id="UP000265520"/>
    </source>
</evidence>
<protein>
    <submittedName>
        <fullName evidence="2">Uncharacterized protein</fullName>
    </submittedName>
</protein>
<proteinExistence type="predicted"/>
<feature type="non-terminal residue" evidence="2">
    <location>
        <position position="1"/>
    </location>
</feature>
<dbReference type="AlphaFoldDB" id="A0A392UPF7"/>
<evidence type="ECO:0000256" key="1">
    <source>
        <dbReference type="SAM" id="MobiDB-lite"/>
    </source>
</evidence>
<reference evidence="2 3" key="1">
    <citation type="journal article" date="2018" name="Front. Plant Sci.">
        <title>Red Clover (Trifolium pratense) and Zigzag Clover (T. medium) - A Picture of Genomic Similarities and Differences.</title>
        <authorList>
            <person name="Dluhosova J."/>
            <person name="Istvanek J."/>
            <person name="Nedelnik J."/>
            <person name="Repkova J."/>
        </authorList>
    </citation>
    <scope>NUCLEOTIDE SEQUENCE [LARGE SCALE GENOMIC DNA]</scope>
    <source>
        <strain evidence="3">cv. 10/8</strain>
        <tissue evidence="2">Leaf</tissue>
    </source>
</reference>
<dbReference type="Proteomes" id="UP000265520">
    <property type="component" value="Unassembled WGS sequence"/>
</dbReference>
<name>A0A392UPF7_9FABA</name>
<dbReference type="EMBL" id="LXQA010885082">
    <property type="protein sequence ID" value="MCI75533.1"/>
    <property type="molecule type" value="Genomic_DNA"/>
</dbReference>
<sequence length="56" mass="6332">RGAAVKQFPAYQDKQDKKSTSPHGWRKLTYTTTSCNLTGYDDRNQAPSNKDGGRRE</sequence>
<evidence type="ECO:0000313" key="2">
    <source>
        <dbReference type="EMBL" id="MCI75533.1"/>
    </source>
</evidence>
<organism evidence="2 3">
    <name type="scientific">Trifolium medium</name>
    <dbReference type="NCBI Taxonomy" id="97028"/>
    <lineage>
        <taxon>Eukaryota</taxon>
        <taxon>Viridiplantae</taxon>
        <taxon>Streptophyta</taxon>
        <taxon>Embryophyta</taxon>
        <taxon>Tracheophyta</taxon>
        <taxon>Spermatophyta</taxon>
        <taxon>Magnoliopsida</taxon>
        <taxon>eudicotyledons</taxon>
        <taxon>Gunneridae</taxon>
        <taxon>Pentapetalae</taxon>
        <taxon>rosids</taxon>
        <taxon>fabids</taxon>
        <taxon>Fabales</taxon>
        <taxon>Fabaceae</taxon>
        <taxon>Papilionoideae</taxon>
        <taxon>50 kb inversion clade</taxon>
        <taxon>NPAAA clade</taxon>
        <taxon>Hologalegina</taxon>
        <taxon>IRL clade</taxon>
        <taxon>Trifolieae</taxon>
        <taxon>Trifolium</taxon>
    </lineage>
</organism>
<comment type="caution">
    <text evidence="2">The sequence shown here is derived from an EMBL/GenBank/DDBJ whole genome shotgun (WGS) entry which is preliminary data.</text>
</comment>